<dbReference type="AlphaFoldDB" id="A0AAW1PU56"/>
<dbReference type="InterPro" id="IPR001709">
    <property type="entry name" value="Flavoprot_Pyr_Nucl_cyt_Rdtase"/>
</dbReference>
<dbReference type="PROSITE" id="PS51384">
    <property type="entry name" value="FAD_FR"/>
    <property type="match status" value="1"/>
</dbReference>
<evidence type="ECO:0000313" key="11">
    <source>
        <dbReference type="EMBL" id="KAK9811910.1"/>
    </source>
</evidence>
<evidence type="ECO:0000256" key="5">
    <source>
        <dbReference type="ARBA" id="ARBA00022827"/>
    </source>
</evidence>
<dbReference type="InterPro" id="IPR023173">
    <property type="entry name" value="NADPH_Cyt_P450_Rdtase_alpha"/>
</dbReference>
<dbReference type="PROSITE" id="PS50902">
    <property type="entry name" value="FLAVODOXIN_LIKE"/>
    <property type="match status" value="1"/>
</dbReference>
<dbReference type="PRINTS" id="PR00371">
    <property type="entry name" value="FPNCR"/>
</dbReference>
<dbReference type="Gene3D" id="3.40.50.360">
    <property type="match status" value="1"/>
</dbReference>
<dbReference type="GO" id="GO:0050660">
    <property type="term" value="F:flavin adenine dinucleotide binding"/>
    <property type="evidence" value="ECO:0007669"/>
    <property type="project" value="TreeGrafter"/>
</dbReference>
<dbReference type="GO" id="GO:0005829">
    <property type="term" value="C:cytosol"/>
    <property type="evidence" value="ECO:0007669"/>
    <property type="project" value="TreeGrafter"/>
</dbReference>
<keyword evidence="12" id="KW-1185">Reference proteome</keyword>
<dbReference type="InterPro" id="IPR029039">
    <property type="entry name" value="Flavoprotein-like_sf"/>
</dbReference>
<evidence type="ECO:0000313" key="12">
    <source>
        <dbReference type="Proteomes" id="UP001489004"/>
    </source>
</evidence>
<evidence type="ECO:0000256" key="4">
    <source>
        <dbReference type="ARBA" id="ARBA00022643"/>
    </source>
</evidence>
<evidence type="ECO:0000256" key="8">
    <source>
        <dbReference type="ARBA" id="ARBA00023797"/>
    </source>
</evidence>
<evidence type="ECO:0000256" key="2">
    <source>
        <dbReference type="ARBA" id="ARBA00001974"/>
    </source>
</evidence>
<sequence>MAGVAQETGTSERFAKQLKAELTSRYREGTQFDVLDIEDYRAEQCLAGEQLVFFLMATYGDGEPTDNAAEFYSWLTKAAQRAEGEEGEKLLEGVSFGVFGLGNKQYEHFCAVGKRVHKALTQLGATPVVRRGDGDDDEDIEADFELWRTDLYASLDKSALVSNQEGRDAATLVLAVDKVASYEESDRCCVHVELDISGTGLSYEAGDHVGIHAQNSAAVVEQMADLLGLPLDTVFRLTVPEGNPGELSTPFAGPTTLRTALAWHADVLSPAHKPALQALAAFGGEGLEAARLRHLVSPAGKEEYQEWVASCNRSLLEVMAAFPSVKPSLGAFFGCIAPRLQVRFYSISSSPLQHPTSIHVTCAVIRETTPTGRLHEGVASRMLQQARVGQELPIFVRRSSFKLPASPATPLIMVGPGTGLAPFRGFLQERAALAAAGTTLGPAHLFFGCRQRACDFIYQDELEHFVRCGALTRLHLAFSRDSAQKDYVQHHLERSAADTWALISQAGGHIYVCGDAKAMARDVHRSLLTIAQQQKQAGSEEDAEQFIKQLADAGRYQRDVW</sequence>
<dbReference type="PRINTS" id="PR00369">
    <property type="entry name" value="FLAVODOXIN"/>
</dbReference>
<evidence type="ECO:0000256" key="6">
    <source>
        <dbReference type="ARBA" id="ARBA00022857"/>
    </source>
</evidence>
<dbReference type="InterPro" id="IPR001094">
    <property type="entry name" value="Flavdoxin-like"/>
</dbReference>
<dbReference type="Gene3D" id="1.20.990.10">
    <property type="entry name" value="NADPH-cytochrome p450 Reductase, Chain A, domain 3"/>
    <property type="match status" value="1"/>
</dbReference>
<dbReference type="EMBL" id="JALJOR010000009">
    <property type="protein sequence ID" value="KAK9811910.1"/>
    <property type="molecule type" value="Genomic_DNA"/>
</dbReference>
<dbReference type="GO" id="GO:0003958">
    <property type="term" value="F:NADPH-hemoprotein reductase activity"/>
    <property type="evidence" value="ECO:0007669"/>
    <property type="project" value="UniProtKB-EC"/>
</dbReference>
<dbReference type="InterPro" id="IPR017938">
    <property type="entry name" value="Riboflavin_synthase-like_b-brl"/>
</dbReference>
<dbReference type="InterPro" id="IPR003097">
    <property type="entry name" value="CysJ-like_FAD-binding"/>
</dbReference>
<feature type="domain" description="FAD-binding FR-type" evidence="10">
    <location>
        <begin position="166"/>
        <end position="404"/>
    </location>
</feature>
<organism evidence="11 12">
    <name type="scientific">[Myrmecia] bisecta</name>
    <dbReference type="NCBI Taxonomy" id="41462"/>
    <lineage>
        <taxon>Eukaryota</taxon>
        <taxon>Viridiplantae</taxon>
        <taxon>Chlorophyta</taxon>
        <taxon>core chlorophytes</taxon>
        <taxon>Trebouxiophyceae</taxon>
        <taxon>Trebouxiales</taxon>
        <taxon>Trebouxiaceae</taxon>
        <taxon>Myrmecia</taxon>
    </lineage>
</organism>
<gene>
    <name evidence="11" type="ORF">WJX72_012296</name>
</gene>
<keyword evidence="3" id="KW-0285">Flavoprotein</keyword>
<dbReference type="Proteomes" id="UP001489004">
    <property type="component" value="Unassembled WGS sequence"/>
</dbReference>
<evidence type="ECO:0000259" key="9">
    <source>
        <dbReference type="PROSITE" id="PS50902"/>
    </source>
</evidence>
<keyword evidence="5" id="KW-0274">FAD</keyword>
<keyword evidence="4" id="KW-0288">FMN</keyword>
<dbReference type="GO" id="GO:0010181">
    <property type="term" value="F:FMN binding"/>
    <property type="evidence" value="ECO:0007669"/>
    <property type="project" value="InterPro"/>
</dbReference>
<evidence type="ECO:0000259" key="10">
    <source>
        <dbReference type="PROSITE" id="PS51384"/>
    </source>
</evidence>
<dbReference type="PANTHER" id="PTHR19384">
    <property type="entry name" value="NITRIC OXIDE SYNTHASE-RELATED"/>
    <property type="match status" value="1"/>
</dbReference>
<dbReference type="InterPro" id="IPR039261">
    <property type="entry name" value="FNR_nucleotide-bd"/>
</dbReference>
<keyword evidence="7" id="KW-0560">Oxidoreductase</keyword>
<dbReference type="Pfam" id="PF00667">
    <property type="entry name" value="FAD_binding_1"/>
    <property type="match status" value="1"/>
</dbReference>
<dbReference type="SUPFAM" id="SSF52218">
    <property type="entry name" value="Flavoproteins"/>
    <property type="match status" value="1"/>
</dbReference>
<evidence type="ECO:0000256" key="7">
    <source>
        <dbReference type="ARBA" id="ARBA00023002"/>
    </source>
</evidence>
<dbReference type="Pfam" id="PF00175">
    <property type="entry name" value="NAD_binding_1"/>
    <property type="match status" value="1"/>
</dbReference>
<dbReference type="Pfam" id="PF00258">
    <property type="entry name" value="Flavodoxin_1"/>
    <property type="match status" value="1"/>
</dbReference>
<accession>A0AAW1PU56</accession>
<reference evidence="11 12" key="1">
    <citation type="journal article" date="2024" name="Nat. Commun.">
        <title>Phylogenomics reveals the evolutionary origins of lichenization in chlorophyte algae.</title>
        <authorList>
            <person name="Puginier C."/>
            <person name="Libourel C."/>
            <person name="Otte J."/>
            <person name="Skaloud P."/>
            <person name="Haon M."/>
            <person name="Grisel S."/>
            <person name="Petersen M."/>
            <person name="Berrin J.G."/>
            <person name="Delaux P.M."/>
            <person name="Dal Grande F."/>
            <person name="Keller J."/>
        </authorList>
    </citation>
    <scope>NUCLEOTIDE SEQUENCE [LARGE SCALE GENOMIC DNA]</scope>
    <source>
        <strain evidence="11 12">SAG 2043</strain>
    </source>
</reference>
<evidence type="ECO:0000256" key="1">
    <source>
        <dbReference type="ARBA" id="ARBA00001917"/>
    </source>
</evidence>
<comment type="cofactor">
    <cofactor evidence="1">
        <name>FMN</name>
        <dbReference type="ChEBI" id="CHEBI:58210"/>
    </cofactor>
</comment>
<dbReference type="InterPro" id="IPR008254">
    <property type="entry name" value="Flavodoxin/NO_synth"/>
</dbReference>
<dbReference type="FunFam" id="3.40.50.80:FF:000001">
    <property type="entry name" value="NADPH--cytochrome P450 reductase 1"/>
    <property type="match status" value="1"/>
</dbReference>
<dbReference type="Gene3D" id="3.40.50.80">
    <property type="entry name" value="Nucleotide-binding domain of ferredoxin-NADP reductase (FNR) module"/>
    <property type="match status" value="1"/>
</dbReference>
<feature type="domain" description="Flavodoxin-like" evidence="9">
    <location>
        <begin position="1"/>
        <end position="152"/>
    </location>
</feature>
<protein>
    <recommendedName>
        <fullName evidence="8">NADPH--hemoprotein reductase</fullName>
        <ecNumber evidence="8">1.6.2.4</ecNumber>
    </recommendedName>
</protein>
<dbReference type="SUPFAM" id="SSF52343">
    <property type="entry name" value="Ferredoxin reductase-like, C-terminal NADP-linked domain"/>
    <property type="match status" value="1"/>
</dbReference>
<comment type="cofactor">
    <cofactor evidence="2">
        <name>FAD</name>
        <dbReference type="ChEBI" id="CHEBI:57692"/>
    </cofactor>
</comment>
<evidence type="ECO:0000256" key="3">
    <source>
        <dbReference type="ARBA" id="ARBA00022630"/>
    </source>
</evidence>
<dbReference type="Gene3D" id="2.40.30.10">
    <property type="entry name" value="Translation factors"/>
    <property type="match status" value="1"/>
</dbReference>
<dbReference type="PANTHER" id="PTHR19384:SF17">
    <property type="entry name" value="NADPH--CYTOCHROME P450 REDUCTASE"/>
    <property type="match status" value="1"/>
</dbReference>
<dbReference type="InterPro" id="IPR017927">
    <property type="entry name" value="FAD-bd_FR_type"/>
</dbReference>
<name>A0AAW1PU56_9CHLO</name>
<keyword evidence="6" id="KW-0521">NADP</keyword>
<dbReference type="EC" id="1.6.2.4" evidence="8"/>
<proteinExistence type="predicted"/>
<comment type="caution">
    <text evidence="11">The sequence shown here is derived from an EMBL/GenBank/DDBJ whole genome shotgun (WGS) entry which is preliminary data.</text>
</comment>
<dbReference type="InterPro" id="IPR001433">
    <property type="entry name" value="OxRdtase_FAD/NAD-bd"/>
</dbReference>
<dbReference type="SUPFAM" id="SSF63380">
    <property type="entry name" value="Riboflavin synthase domain-like"/>
    <property type="match status" value="1"/>
</dbReference>